<sequence>MALFIQKGGLNNTSRSSILKYSDSNVGISLSRESGIVMEVFYNIQRCFCGY</sequence>
<dbReference type="AlphaFoldDB" id="A0AAN9A6H4"/>
<evidence type="ECO:0000313" key="2">
    <source>
        <dbReference type="Proteomes" id="UP001381693"/>
    </source>
</evidence>
<accession>A0AAN9A6H4</accession>
<keyword evidence="2" id="KW-1185">Reference proteome</keyword>
<feature type="non-terminal residue" evidence="1">
    <location>
        <position position="51"/>
    </location>
</feature>
<proteinExistence type="predicted"/>
<dbReference type="Proteomes" id="UP001381693">
    <property type="component" value="Unassembled WGS sequence"/>
</dbReference>
<dbReference type="EMBL" id="JAXCGZ010014167">
    <property type="protein sequence ID" value="KAK7071617.1"/>
    <property type="molecule type" value="Genomic_DNA"/>
</dbReference>
<comment type="caution">
    <text evidence="1">The sequence shown here is derived from an EMBL/GenBank/DDBJ whole genome shotgun (WGS) entry which is preliminary data.</text>
</comment>
<reference evidence="1 2" key="1">
    <citation type="submission" date="2023-11" db="EMBL/GenBank/DDBJ databases">
        <title>Halocaridina rubra genome assembly.</title>
        <authorList>
            <person name="Smith C."/>
        </authorList>
    </citation>
    <scope>NUCLEOTIDE SEQUENCE [LARGE SCALE GENOMIC DNA]</scope>
    <source>
        <strain evidence="1">EP-1</strain>
        <tissue evidence="1">Whole</tissue>
    </source>
</reference>
<evidence type="ECO:0000313" key="1">
    <source>
        <dbReference type="EMBL" id="KAK7071617.1"/>
    </source>
</evidence>
<name>A0AAN9A6H4_HALRR</name>
<gene>
    <name evidence="1" type="ORF">SK128_025931</name>
</gene>
<organism evidence="1 2">
    <name type="scientific">Halocaridina rubra</name>
    <name type="common">Hawaiian red shrimp</name>
    <dbReference type="NCBI Taxonomy" id="373956"/>
    <lineage>
        <taxon>Eukaryota</taxon>
        <taxon>Metazoa</taxon>
        <taxon>Ecdysozoa</taxon>
        <taxon>Arthropoda</taxon>
        <taxon>Crustacea</taxon>
        <taxon>Multicrustacea</taxon>
        <taxon>Malacostraca</taxon>
        <taxon>Eumalacostraca</taxon>
        <taxon>Eucarida</taxon>
        <taxon>Decapoda</taxon>
        <taxon>Pleocyemata</taxon>
        <taxon>Caridea</taxon>
        <taxon>Atyoidea</taxon>
        <taxon>Atyidae</taxon>
        <taxon>Halocaridina</taxon>
    </lineage>
</organism>
<protein>
    <submittedName>
        <fullName evidence="1">Uncharacterized protein</fullName>
    </submittedName>
</protein>